<dbReference type="InterPro" id="IPR021374">
    <property type="entry name" value="DUF2996"/>
</dbReference>
<organism evidence="2">
    <name type="scientific">Synechococcus sp. SB0676_bin_10</name>
    <dbReference type="NCBI Taxonomy" id="2604869"/>
    <lineage>
        <taxon>Bacteria</taxon>
        <taxon>Bacillati</taxon>
        <taxon>Cyanobacteriota</taxon>
        <taxon>Cyanophyceae</taxon>
        <taxon>Synechococcales</taxon>
        <taxon>Synechococcaceae</taxon>
        <taxon>Synechococcus</taxon>
    </lineage>
</organism>
<gene>
    <name evidence="2" type="ORF">F4162_02080</name>
</gene>
<feature type="region of interest" description="Disordered" evidence="1">
    <location>
        <begin position="1"/>
        <end position="38"/>
    </location>
</feature>
<protein>
    <submittedName>
        <fullName evidence="2">DUF2996 domain-containing protein</fullName>
    </submittedName>
</protein>
<reference evidence="2" key="1">
    <citation type="submission" date="2019-09" db="EMBL/GenBank/DDBJ databases">
        <title>Characterisation of the sponge microbiome using genome-centric metagenomics.</title>
        <authorList>
            <person name="Engelberts J.P."/>
            <person name="Robbins S.J."/>
            <person name="De Goeij J.M."/>
            <person name="Aranda M."/>
            <person name="Bell S.C."/>
            <person name="Webster N.S."/>
        </authorList>
    </citation>
    <scope>NUCLEOTIDE SEQUENCE</scope>
    <source>
        <strain evidence="2">SB0676_bin_10</strain>
    </source>
</reference>
<evidence type="ECO:0000256" key="1">
    <source>
        <dbReference type="SAM" id="MobiDB-lite"/>
    </source>
</evidence>
<feature type="compositionally biased region" description="Low complexity" evidence="1">
    <location>
        <begin position="10"/>
        <end position="25"/>
    </location>
</feature>
<dbReference type="AlphaFoldDB" id="A0A6B1F7Q2"/>
<dbReference type="Pfam" id="PF11210">
    <property type="entry name" value="DUF2996"/>
    <property type="match status" value="1"/>
</dbReference>
<dbReference type="PANTHER" id="PTHR36341:SF3">
    <property type="entry name" value="DUF2996 FAMILY PROTEIN"/>
    <property type="match status" value="1"/>
</dbReference>
<sequence length="150" mass="16200">MTRDAKASPAPRGGASAKANAAARPPARKKPQPEDQPFAEFVPGLLIPAMAQACATHGGSAPTLQLQEASMPVVGGRCWQIQGELPGPRRFWLCFEKPDINSRKTFALAESGHEPSLLEPFLIDEKRVSLALLVARLVQRLNGQKWLGPN</sequence>
<name>A0A6B1F7Q2_9SYNE</name>
<evidence type="ECO:0000313" key="2">
    <source>
        <dbReference type="EMBL" id="MYG37806.1"/>
    </source>
</evidence>
<dbReference type="EMBL" id="VYDO01000077">
    <property type="protein sequence ID" value="MYG37806.1"/>
    <property type="molecule type" value="Genomic_DNA"/>
</dbReference>
<proteinExistence type="predicted"/>
<dbReference type="PANTHER" id="PTHR36341">
    <property type="entry name" value="DUF2996 FAMILY PROTEIN"/>
    <property type="match status" value="1"/>
</dbReference>
<accession>A0A6B1F7Q2</accession>
<comment type="caution">
    <text evidence="2">The sequence shown here is derived from an EMBL/GenBank/DDBJ whole genome shotgun (WGS) entry which is preliminary data.</text>
</comment>